<protein>
    <submittedName>
        <fullName evidence="2">Uncharacterized protein</fullName>
    </submittedName>
</protein>
<dbReference type="InParanoid" id="A0A0C3P440"/>
<keyword evidence="1" id="KW-0472">Membrane</keyword>
<sequence length="54" mass="6378">MIIFFISLVALGVYHLALIYIYVQALRTIHNWRNRRLVAATNEVLESAFMRRRG</sequence>
<evidence type="ECO:0000256" key="1">
    <source>
        <dbReference type="SAM" id="Phobius"/>
    </source>
</evidence>
<organism evidence="2 3">
    <name type="scientific">Pisolithus tinctorius Marx 270</name>
    <dbReference type="NCBI Taxonomy" id="870435"/>
    <lineage>
        <taxon>Eukaryota</taxon>
        <taxon>Fungi</taxon>
        <taxon>Dikarya</taxon>
        <taxon>Basidiomycota</taxon>
        <taxon>Agaricomycotina</taxon>
        <taxon>Agaricomycetes</taxon>
        <taxon>Agaricomycetidae</taxon>
        <taxon>Boletales</taxon>
        <taxon>Sclerodermatineae</taxon>
        <taxon>Pisolithaceae</taxon>
        <taxon>Pisolithus</taxon>
    </lineage>
</organism>
<dbReference type="AlphaFoldDB" id="A0A0C3P440"/>
<dbReference type="Proteomes" id="UP000054217">
    <property type="component" value="Unassembled WGS sequence"/>
</dbReference>
<keyword evidence="1" id="KW-0812">Transmembrane</keyword>
<proteinExistence type="predicted"/>
<accession>A0A0C3P440</accession>
<name>A0A0C3P440_PISTI</name>
<gene>
    <name evidence="2" type="ORF">M404DRAFT_1002632</name>
</gene>
<evidence type="ECO:0000313" key="3">
    <source>
        <dbReference type="Proteomes" id="UP000054217"/>
    </source>
</evidence>
<dbReference type="EMBL" id="KN831983">
    <property type="protein sequence ID" value="KIO02226.1"/>
    <property type="molecule type" value="Genomic_DNA"/>
</dbReference>
<evidence type="ECO:0000313" key="2">
    <source>
        <dbReference type="EMBL" id="KIO02226.1"/>
    </source>
</evidence>
<reference evidence="2 3" key="1">
    <citation type="submission" date="2014-04" db="EMBL/GenBank/DDBJ databases">
        <authorList>
            <consortium name="DOE Joint Genome Institute"/>
            <person name="Kuo A."/>
            <person name="Kohler A."/>
            <person name="Costa M.D."/>
            <person name="Nagy L.G."/>
            <person name="Floudas D."/>
            <person name="Copeland A."/>
            <person name="Barry K.W."/>
            <person name="Cichocki N."/>
            <person name="Veneault-Fourrey C."/>
            <person name="LaButti K."/>
            <person name="Lindquist E.A."/>
            <person name="Lipzen A."/>
            <person name="Lundell T."/>
            <person name="Morin E."/>
            <person name="Murat C."/>
            <person name="Sun H."/>
            <person name="Tunlid A."/>
            <person name="Henrissat B."/>
            <person name="Grigoriev I.V."/>
            <person name="Hibbett D.S."/>
            <person name="Martin F."/>
            <person name="Nordberg H.P."/>
            <person name="Cantor M.N."/>
            <person name="Hua S.X."/>
        </authorList>
    </citation>
    <scope>NUCLEOTIDE SEQUENCE [LARGE SCALE GENOMIC DNA]</scope>
    <source>
        <strain evidence="2 3">Marx 270</strain>
    </source>
</reference>
<dbReference type="HOGENOM" id="CLU_3051360_0_0_1"/>
<keyword evidence="1" id="KW-1133">Transmembrane helix</keyword>
<reference evidence="3" key="2">
    <citation type="submission" date="2015-01" db="EMBL/GenBank/DDBJ databases">
        <title>Evolutionary Origins and Diversification of the Mycorrhizal Mutualists.</title>
        <authorList>
            <consortium name="DOE Joint Genome Institute"/>
            <consortium name="Mycorrhizal Genomics Consortium"/>
            <person name="Kohler A."/>
            <person name="Kuo A."/>
            <person name="Nagy L.G."/>
            <person name="Floudas D."/>
            <person name="Copeland A."/>
            <person name="Barry K.W."/>
            <person name="Cichocki N."/>
            <person name="Veneault-Fourrey C."/>
            <person name="LaButti K."/>
            <person name="Lindquist E.A."/>
            <person name="Lipzen A."/>
            <person name="Lundell T."/>
            <person name="Morin E."/>
            <person name="Murat C."/>
            <person name="Riley R."/>
            <person name="Ohm R."/>
            <person name="Sun H."/>
            <person name="Tunlid A."/>
            <person name="Henrissat B."/>
            <person name="Grigoriev I.V."/>
            <person name="Hibbett D.S."/>
            <person name="Martin F."/>
        </authorList>
    </citation>
    <scope>NUCLEOTIDE SEQUENCE [LARGE SCALE GENOMIC DNA]</scope>
    <source>
        <strain evidence="3">Marx 270</strain>
    </source>
</reference>
<keyword evidence="3" id="KW-1185">Reference proteome</keyword>
<feature type="transmembrane region" description="Helical" evidence="1">
    <location>
        <begin position="6"/>
        <end position="26"/>
    </location>
</feature>